<proteinExistence type="predicted"/>
<dbReference type="SMART" id="SM00062">
    <property type="entry name" value="PBPb"/>
    <property type="match status" value="1"/>
</dbReference>
<dbReference type="eggNOG" id="COG0834">
    <property type="taxonomic scope" value="Bacteria"/>
</dbReference>
<keyword evidence="5" id="KW-1185">Reference proteome</keyword>
<dbReference type="STRING" id="1484693.RS694_01440"/>
<sequence>MHTTVPNRRGLLLLLSSLLAGGAWAAEPVKLAIGEWPPYFSQNLRENGVFAHIVKEAFAREGLSVSYEFYPWKRALLLAENGSVSGSPGWVMSDERAKTFLFSDPVILSKEVLFFRKDKPVNFRTLADLKGKTLGATIGYSYGTAFDAAEKAGDFTLDRAIDDTSNLRKLLAGRFDMIVLNRAVGFELLHSFPTADRERIAASSVSVSEKQSRMVIAKTLPNAEKLMQTFNQGLAKVIRDGTAKRFLDDAEAGRYAPGN</sequence>
<dbReference type="SUPFAM" id="SSF53850">
    <property type="entry name" value="Periplasmic binding protein-like II"/>
    <property type="match status" value="1"/>
</dbReference>
<evidence type="ECO:0000313" key="5">
    <source>
        <dbReference type="Proteomes" id="UP000186110"/>
    </source>
</evidence>
<name>A0A1P8K5R2_9BURK</name>
<organism evidence="4 5">
    <name type="scientific">Rhodoferax saidenbachensis</name>
    <dbReference type="NCBI Taxonomy" id="1484693"/>
    <lineage>
        <taxon>Bacteria</taxon>
        <taxon>Pseudomonadati</taxon>
        <taxon>Pseudomonadota</taxon>
        <taxon>Betaproteobacteria</taxon>
        <taxon>Burkholderiales</taxon>
        <taxon>Comamonadaceae</taxon>
        <taxon>Rhodoferax</taxon>
    </lineage>
</organism>
<dbReference type="EMBL" id="CP019239">
    <property type="protein sequence ID" value="APW41338.1"/>
    <property type="molecule type" value="Genomic_DNA"/>
</dbReference>
<feature type="domain" description="Solute-binding protein family 3/N-terminal" evidence="3">
    <location>
        <begin position="28"/>
        <end position="250"/>
    </location>
</feature>
<evidence type="ECO:0000256" key="2">
    <source>
        <dbReference type="SAM" id="SignalP"/>
    </source>
</evidence>
<dbReference type="KEGG" id="rsb:RS694_01440"/>
<reference evidence="4 5" key="1">
    <citation type="submission" date="2017-01" db="EMBL/GenBank/DDBJ databases">
        <authorList>
            <person name="Mah S.A."/>
            <person name="Swanson W.J."/>
            <person name="Moy G.W."/>
            <person name="Vacquier V.D."/>
        </authorList>
    </citation>
    <scope>NUCLEOTIDE SEQUENCE [LARGE SCALE GENOMIC DNA]</scope>
    <source>
        <strain evidence="4 5">DSM 22694</strain>
    </source>
</reference>
<feature type="chain" id="PRO_5013247294" description="Solute-binding protein family 3/N-terminal domain-containing protein" evidence="2">
    <location>
        <begin position="26"/>
        <end position="259"/>
    </location>
</feature>
<dbReference type="AlphaFoldDB" id="A0A1P8K5R2"/>
<dbReference type="PANTHER" id="PTHR35936:SF25">
    <property type="entry name" value="ABC TRANSPORTER SUBSTRATE-BINDING PROTEIN"/>
    <property type="match status" value="1"/>
</dbReference>
<feature type="signal peptide" evidence="2">
    <location>
        <begin position="1"/>
        <end position="25"/>
    </location>
</feature>
<gene>
    <name evidence="4" type="ORF">RS694_01440</name>
</gene>
<dbReference type="InterPro" id="IPR001638">
    <property type="entry name" value="Solute-binding_3/MltF_N"/>
</dbReference>
<accession>A0A1P8K5R2</accession>
<protein>
    <recommendedName>
        <fullName evidence="3">Solute-binding protein family 3/N-terminal domain-containing protein</fullName>
    </recommendedName>
</protein>
<evidence type="ECO:0000259" key="3">
    <source>
        <dbReference type="SMART" id="SM00062"/>
    </source>
</evidence>
<evidence type="ECO:0000256" key="1">
    <source>
        <dbReference type="ARBA" id="ARBA00022729"/>
    </source>
</evidence>
<dbReference type="Pfam" id="PF00497">
    <property type="entry name" value="SBP_bac_3"/>
    <property type="match status" value="1"/>
</dbReference>
<evidence type="ECO:0000313" key="4">
    <source>
        <dbReference type="EMBL" id="APW41338.1"/>
    </source>
</evidence>
<dbReference type="Proteomes" id="UP000186110">
    <property type="component" value="Chromosome"/>
</dbReference>
<keyword evidence="1 2" id="KW-0732">Signal</keyword>
<dbReference type="PANTHER" id="PTHR35936">
    <property type="entry name" value="MEMBRANE-BOUND LYTIC MUREIN TRANSGLYCOSYLASE F"/>
    <property type="match status" value="1"/>
</dbReference>
<dbReference type="Gene3D" id="3.40.190.10">
    <property type="entry name" value="Periplasmic binding protein-like II"/>
    <property type="match status" value="2"/>
</dbReference>